<evidence type="ECO:0000256" key="1">
    <source>
        <dbReference type="ARBA" id="ARBA00000085"/>
    </source>
</evidence>
<dbReference type="Gene3D" id="6.10.340.10">
    <property type="match status" value="1"/>
</dbReference>
<evidence type="ECO:0000313" key="14">
    <source>
        <dbReference type="EMBL" id="MFC5501127.1"/>
    </source>
</evidence>
<keyword evidence="14" id="KW-0547">Nucleotide-binding</keyword>
<dbReference type="Pfam" id="PF00672">
    <property type="entry name" value="HAMP"/>
    <property type="match status" value="1"/>
</dbReference>
<comment type="subcellular location">
    <subcellularLocation>
        <location evidence="2">Cell membrane</location>
    </subcellularLocation>
</comment>
<dbReference type="EC" id="2.7.13.3" evidence="3"/>
<keyword evidence="14" id="KW-0067">ATP-binding</keyword>
<dbReference type="PANTHER" id="PTHR45436">
    <property type="entry name" value="SENSOR HISTIDINE KINASE YKOH"/>
    <property type="match status" value="1"/>
</dbReference>
<feature type="domain" description="Histidine kinase" evidence="12">
    <location>
        <begin position="233"/>
        <end position="453"/>
    </location>
</feature>
<evidence type="ECO:0000256" key="11">
    <source>
        <dbReference type="SAM" id="Phobius"/>
    </source>
</evidence>
<dbReference type="Pfam" id="PF00512">
    <property type="entry name" value="HisKA"/>
    <property type="match status" value="1"/>
</dbReference>
<dbReference type="GO" id="GO:0005524">
    <property type="term" value="F:ATP binding"/>
    <property type="evidence" value="ECO:0007669"/>
    <property type="project" value="UniProtKB-KW"/>
</dbReference>
<evidence type="ECO:0000256" key="10">
    <source>
        <dbReference type="ARBA" id="ARBA00023136"/>
    </source>
</evidence>
<keyword evidence="8 11" id="KW-1133">Transmembrane helix</keyword>
<dbReference type="InterPro" id="IPR003661">
    <property type="entry name" value="HisK_dim/P_dom"/>
</dbReference>
<dbReference type="EMBL" id="JBHSMG010000001">
    <property type="protein sequence ID" value="MFC5501127.1"/>
    <property type="molecule type" value="Genomic_DNA"/>
</dbReference>
<dbReference type="Proteomes" id="UP001596039">
    <property type="component" value="Unassembled WGS sequence"/>
</dbReference>
<keyword evidence="15" id="KW-1185">Reference proteome</keyword>
<protein>
    <recommendedName>
        <fullName evidence="3">histidine kinase</fullName>
        <ecNumber evidence="3">2.7.13.3</ecNumber>
    </recommendedName>
</protein>
<feature type="transmembrane region" description="Helical" evidence="11">
    <location>
        <begin position="12"/>
        <end position="32"/>
    </location>
</feature>
<dbReference type="InterPro" id="IPR050428">
    <property type="entry name" value="TCS_sensor_his_kinase"/>
</dbReference>
<dbReference type="InterPro" id="IPR003594">
    <property type="entry name" value="HATPase_dom"/>
</dbReference>
<dbReference type="SMART" id="SM00388">
    <property type="entry name" value="HisKA"/>
    <property type="match status" value="1"/>
</dbReference>
<evidence type="ECO:0000256" key="5">
    <source>
        <dbReference type="ARBA" id="ARBA00022679"/>
    </source>
</evidence>
<dbReference type="CDD" id="cd00082">
    <property type="entry name" value="HisKA"/>
    <property type="match status" value="1"/>
</dbReference>
<comment type="caution">
    <text evidence="14">The sequence shown here is derived from an EMBL/GenBank/DDBJ whole genome shotgun (WGS) entry which is preliminary data.</text>
</comment>
<evidence type="ECO:0000259" key="13">
    <source>
        <dbReference type="PROSITE" id="PS50885"/>
    </source>
</evidence>
<dbReference type="Pfam" id="PF02518">
    <property type="entry name" value="HATPase_c"/>
    <property type="match status" value="1"/>
</dbReference>
<dbReference type="PANTHER" id="PTHR45436:SF5">
    <property type="entry name" value="SENSOR HISTIDINE KINASE TRCS"/>
    <property type="match status" value="1"/>
</dbReference>
<dbReference type="PROSITE" id="PS50885">
    <property type="entry name" value="HAMP"/>
    <property type="match status" value="1"/>
</dbReference>
<keyword evidence="9" id="KW-0902">Two-component regulatory system</keyword>
<dbReference type="Gene3D" id="3.30.565.10">
    <property type="entry name" value="Histidine kinase-like ATPase, C-terminal domain"/>
    <property type="match status" value="1"/>
</dbReference>
<reference evidence="15" key="1">
    <citation type="journal article" date="2019" name="Int. J. Syst. Evol. Microbiol.">
        <title>The Global Catalogue of Microorganisms (GCM) 10K type strain sequencing project: providing services to taxonomists for standard genome sequencing and annotation.</title>
        <authorList>
            <consortium name="The Broad Institute Genomics Platform"/>
            <consortium name="The Broad Institute Genome Sequencing Center for Infectious Disease"/>
            <person name="Wu L."/>
            <person name="Ma J."/>
        </authorList>
    </citation>
    <scope>NUCLEOTIDE SEQUENCE [LARGE SCALE GENOMIC DNA]</scope>
    <source>
        <strain evidence="15">CGMCC 4.6997</strain>
    </source>
</reference>
<dbReference type="InterPro" id="IPR036890">
    <property type="entry name" value="HATPase_C_sf"/>
</dbReference>
<dbReference type="SUPFAM" id="SSF47384">
    <property type="entry name" value="Homodimeric domain of signal transducing histidine kinase"/>
    <property type="match status" value="1"/>
</dbReference>
<evidence type="ECO:0000256" key="6">
    <source>
        <dbReference type="ARBA" id="ARBA00022692"/>
    </source>
</evidence>
<proteinExistence type="predicted"/>
<dbReference type="Gene3D" id="1.10.287.130">
    <property type="match status" value="1"/>
</dbReference>
<evidence type="ECO:0000256" key="2">
    <source>
        <dbReference type="ARBA" id="ARBA00004236"/>
    </source>
</evidence>
<evidence type="ECO:0000256" key="7">
    <source>
        <dbReference type="ARBA" id="ARBA00022777"/>
    </source>
</evidence>
<dbReference type="PROSITE" id="PS50109">
    <property type="entry name" value="HIS_KIN"/>
    <property type="match status" value="1"/>
</dbReference>
<dbReference type="InterPro" id="IPR003660">
    <property type="entry name" value="HAMP_dom"/>
</dbReference>
<dbReference type="PRINTS" id="PR00344">
    <property type="entry name" value="BCTRLSENSOR"/>
</dbReference>
<evidence type="ECO:0000256" key="3">
    <source>
        <dbReference type="ARBA" id="ARBA00012438"/>
    </source>
</evidence>
<dbReference type="SMART" id="SM00387">
    <property type="entry name" value="HATPase_c"/>
    <property type="match status" value="1"/>
</dbReference>
<dbReference type="InterPro" id="IPR004358">
    <property type="entry name" value="Sig_transdc_His_kin-like_C"/>
</dbReference>
<evidence type="ECO:0000256" key="4">
    <source>
        <dbReference type="ARBA" id="ARBA00022553"/>
    </source>
</evidence>
<dbReference type="InterPro" id="IPR036097">
    <property type="entry name" value="HisK_dim/P_sf"/>
</dbReference>
<keyword evidence="6 11" id="KW-0812">Transmembrane</keyword>
<keyword evidence="4" id="KW-0597">Phosphoprotein</keyword>
<evidence type="ECO:0000313" key="15">
    <source>
        <dbReference type="Proteomes" id="UP001596039"/>
    </source>
</evidence>
<name>A0ABW0NPJ8_9MICO</name>
<dbReference type="SMART" id="SM00304">
    <property type="entry name" value="HAMP"/>
    <property type="match status" value="1"/>
</dbReference>
<accession>A0ABW0NPJ8</accession>
<organism evidence="14 15">
    <name type="scientific">Lysinimonas soli</name>
    <dbReference type="NCBI Taxonomy" id="1074233"/>
    <lineage>
        <taxon>Bacteria</taxon>
        <taxon>Bacillati</taxon>
        <taxon>Actinomycetota</taxon>
        <taxon>Actinomycetes</taxon>
        <taxon>Micrococcales</taxon>
        <taxon>Microbacteriaceae</taxon>
        <taxon>Lysinimonas</taxon>
    </lineage>
</organism>
<keyword evidence="5" id="KW-0808">Transferase</keyword>
<feature type="transmembrane region" description="Helical" evidence="11">
    <location>
        <begin position="415"/>
        <end position="436"/>
    </location>
</feature>
<evidence type="ECO:0000259" key="12">
    <source>
        <dbReference type="PROSITE" id="PS50109"/>
    </source>
</evidence>
<feature type="transmembrane region" description="Helical" evidence="11">
    <location>
        <begin position="150"/>
        <end position="176"/>
    </location>
</feature>
<evidence type="ECO:0000256" key="9">
    <source>
        <dbReference type="ARBA" id="ARBA00023012"/>
    </source>
</evidence>
<dbReference type="InterPro" id="IPR005467">
    <property type="entry name" value="His_kinase_dom"/>
</dbReference>
<keyword evidence="7" id="KW-0418">Kinase</keyword>
<dbReference type="SUPFAM" id="SSF55874">
    <property type="entry name" value="ATPase domain of HSP90 chaperone/DNA topoisomerase II/histidine kinase"/>
    <property type="match status" value="1"/>
</dbReference>
<keyword evidence="10 11" id="KW-0472">Membrane</keyword>
<comment type="catalytic activity">
    <reaction evidence="1">
        <text>ATP + protein L-histidine = ADP + protein N-phospho-L-histidine.</text>
        <dbReference type="EC" id="2.7.13.3"/>
    </reaction>
</comment>
<sequence length="457" mass="48402">MRWSRIGIRARITGGSLLIAMLFSVVAGILIYNQVRHIVNDGEIAVLESIEAPYRTALAKGGADFDRPGSDLFAAVVDPSGSRKVDTLPKALRRMIPELIEHNGETRTFTAGGVTYLVRITSVETSSGEWHVIAARNGEAAASVLSQVTWLLLICIAGINLAFALASWLIGTAALSPVDRLRRSARALVAKPGTELLPVGPADDEIAQLARTLNELIGELRASTERERQIVSDASHEFRTPLAILQTKLELAQSQATTLAEMRADVASAQQTLLRLSALATSLLELSRIDAQSGRGSATVDELSSELADAADRGRLRVGRGDVVIDFSVDTSPGRPSDDRLVAVSAHDFGRICDNLVNNALAARPEAGHIQMSLTPTPHGVLLAVEDEAGGMDEAFLPHAFDRFARDATRSPSGAGLGLAIVSGIVAIAGGTVNLVNTPGVGLRVEVELPFAAERGD</sequence>
<dbReference type="RefSeq" id="WP_386738729.1">
    <property type="nucleotide sequence ID" value="NZ_JBHSMG010000001.1"/>
</dbReference>
<feature type="domain" description="HAMP" evidence="13">
    <location>
        <begin position="172"/>
        <end position="225"/>
    </location>
</feature>
<gene>
    <name evidence="14" type="ORF">ACFPJ4_02615</name>
</gene>
<evidence type="ECO:0000256" key="8">
    <source>
        <dbReference type="ARBA" id="ARBA00022989"/>
    </source>
</evidence>